<gene>
    <name evidence="10" type="primary">ywbF</name>
    <name evidence="10" type="ORF">AHA02nite_21710</name>
</gene>
<feature type="transmembrane region" description="Helical" evidence="8">
    <location>
        <begin position="326"/>
        <end position="345"/>
    </location>
</feature>
<dbReference type="AlphaFoldDB" id="A0A511W5N1"/>
<keyword evidence="5 8" id="KW-0812">Transmembrane</keyword>
<dbReference type="PANTHER" id="PTHR23522:SF10">
    <property type="entry name" value="3-PHENYLPROPIONIC ACID TRANSPORTER-RELATED"/>
    <property type="match status" value="1"/>
</dbReference>
<dbReference type="Pfam" id="PF12832">
    <property type="entry name" value="MFS_1_like"/>
    <property type="match status" value="1"/>
</dbReference>
<dbReference type="SUPFAM" id="SSF103473">
    <property type="entry name" value="MFS general substrate transporter"/>
    <property type="match status" value="1"/>
</dbReference>
<dbReference type="Proteomes" id="UP000321440">
    <property type="component" value="Unassembled WGS sequence"/>
</dbReference>
<comment type="subcellular location">
    <subcellularLocation>
        <location evidence="1">Cell inner membrane</location>
        <topology evidence="1">Multi-pass membrane protein</topology>
    </subcellularLocation>
</comment>
<dbReference type="InterPro" id="IPR000576">
    <property type="entry name" value="LacY/RafB_perm_fam"/>
</dbReference>
<keyword evidence="6 8" id="KW-1133">Transmembrane helix</keyword>
<feature type="transmembrane region" description="Helical" evidence="8">
    <location>
        <begin position="292"/>
        <end position="314"/>
    </location>
</feature>
<dbReference type="GO" id="GO:0030395">
    <property type="term" value="F:lactose binding"/>
    <property type="evidence" value="ECO:0007669"/>
    <property type="project" value="TreeGrafter"/>
</dbReference>
<feature type="transmembrane region" description="Helical" evidence="8">
    <location>
        <begin position="240"/>
        <end position="259"/>
    </location>
</feature>
<evidence type="ECO:0000256" key="4">
    <source>
        <dbReference type="ARBA" id="ARBA00022519"/>
    </source>
</evidence>
<feature type="transmembrane region" description="Helical" evidence="8">
    <location>
        <begin position="202"/>
        <end position="220"/>
    </location>
</feature>
<keyword evidence="7 8" id="KW-0472">Membrane</keyword>
<dbReference type="GO" id="GO:0015528">
    <property type="term" value="F:lactose:proton symporter activity"/>
    <property type="evidence" value="ECO:0007669"/>
    <property type="project" value="TreeGrafter"/>
</dbReference>
<feature type="transmembrane region" description="Helical" evidence="8">
    <location>
        <begin position="43"/>
        <end position="62"/>
    </location>
</feature>
<keyword evidence="2" id="KW-0813">Transport</keyword>
<dbReference type="Gene3D" id="1.20.1250.20">
    <property type="entry name" value="MFS general substrate transporter like domains"/>
    <property type="match status" value="2"/>
</dbReference>
<dbReference type="InterPro" id="IPR036259">
    <property type="entry name" value="MFS_trans_sf"/>
</dbReference>
<evidence type="ECO:0000256" key="6">
    <source>
        <dbReference type="ARBA" id="ARBA00022989"/>
    </source>
</evidence>
<keyword evidence="11" id="KW-1185">Reference proteome</keyword>
<dbReference type="RefSeq" id="WP_146817187.1">
    <property type="nucleotide sequence ID" value="NZ_BJYA01000014.1"/>
</dbReference>
<evidence type="ECO:0000313" key="10">
    <source>
        <dbReference type="EMBL" id="GEN46395.1"/>
    </source>
</evidence>
<keyword evidence="4" id="KW-0997">Cell inner membrane</keyword>
<dbReference type="OrthoDB" id="1650886at2"/>
<sequence length="385" mass="43041">MSQHKSLTPLKTFLFAFFATNTIILSYIPIYLQEDLGLSGTEIGWVLAIGPLAALISEPFWGYMSDKFKTVKRILIILLTALLLFSVVFFNVYSLGLILTFAFFMYFFSAPVGAFGDSLAQRRADELSISFGTIRTWGSIGFAVSSLVVGQYLTWTGIENIIWPYLLFGSLALLVAFRLTDAEPSKESVSLKSVKLLFQNKRLMFFLLFIMFITISHRTSDSFIGIYIVELGGTESLVGVSWFVGVISEAAIFATAAFWFKKYHTLMFIIVAGVLYTIRWFLFGVIHDPWVVIGLQFLHGLTFAVLYLAAFDYITRLIPKVVQGTGHLMFHTVFFGISGIIGSLMGGPIIDHYSANALYTVLGFFALVGTILIIIYHVILNVRRA</sequence>
<evidence type="ECO:0000256" key="5">
    <source>
        <dbReference type="ARBA" id="ARBA00022692"/>
    </source>
</evidence>
<dbReference type="InterPro" id="IPR026032">
    <property type="entry name" value="HcaT-like"/>
</dbReference>
<feature type="transmembrane region" description="Helical" evidence="8">
    <location>
        <begin position="266"/>
        <end position="286"/>
    </location>
</feature>
<evidence type="ECO:0000259" key="9">
    <source>
        <dbReference type="Pfam" id="PF12832"/>
    </source>
</evidence>
<organism evidence="10 11">
    <name type="scientific">Alkalibacillus haloalkaliphilus</name>
    <dbReference type="NCBI Taxonomy" id="94136"/>
    <lineage>
        <taxon>Bacteria</taxon>
        <taxon>Bacillati</taxon>
        <taxon>Bacillota</taxon>
        <taxon>Bacilli</taxon>
        <taxon>Bacillales</taxon>
        <taxon>Bacillaceae</taxon>
        <taxon>Alkalibacillus</taxon>
    </lineage>
</organism>
<feature type="transmembrane region" description="Helical" evidence="8">
    <location>
        <begin position="161"/>
        <end position="181"/>
    </location>
</feature>
<feature type="transmembrane region" description="Helical" evidence="8">
    <location>
        <begin position="74"/>
        <end position="92"/>
    </location>
</feature>
<dbReference type="PRINTS" id="PR00174">
    <property type="entry name" value="LACYSMPORT"/>
</dbReference>
<feature type="transmembrane region" description="Helical" evidence="8">
    <location>
        <begin position="357"/>
        <end position="379"/>
    </location>
</feature>
<evidence type="ECO:0000313" key="11">
    <source>
        <dbReference type="Proteomes" id="UP000321440"/>
    </source>
</evidence>
<evidence type="ECO:0000256" key="1">
    <source>
        <dbReference type="ARBA" id="ARBA00004429"/>
    </source>
</evidence>
<dbReference type="PANTHER" id="PTHR23522">
    <property type="entry name" value="BLL5896 PROTEIN"/>
    <property type="match status" value="1"/>
</dbReference>
<evidence type="ECO:0000256" key="8">
    <source>
        <dbReference type="SAM" id="Phobius"/>
    </source>
</evidence>
<dbReference type="InterPro" id="IPR024989">
    <property type="entry name" value="MFS_assoc_dom"/>
</dbReference>
<proteinExistence type="predicted"/>
<accession>A0A511W5N1</accession>
<dbReference type="GO" id="GO:0005886">
    <property type="term" value="C:plasma membrane"/>
    <property type="evidence" value="ECO:0007669"/>
    <property type="project" value="UniProtKB-SubCell"/>
</dbReference>
<feature type="transmembrane region" description="Helical" evidence="8">
    <location>
        <begin position="137"/>
        <end position="155"/>
    </location>
</feature>
<protein>
    <submittedName>
        <fullName evidence="10">Putative transporter YwbF</fullName>
    </submittedName>
</protein>
<evidence type="ECO:0000256" key="3">
    <source>
        <dbReference type="ARBA" id="ARBA00022475"/>
    </source>
</evidence>
<comment type="caution">
    <text evidence="10">The sequence shown here is derived from an EMBL/GenBank/DDBJ whole genome shotgun (WGS) entry which is preliminary data.</text>
</comment>
<feature type="domain" description="Major facilitator superfamily associated" evidence="9">
    <location>
        <begin position="8"/>
        <end position="360"/>
    </location>
</feature>
<feature type="transmembrane region" description="Helical" evidence="8">
    <location>
        <begin position="98"/>
        <end position="116"/>
    </location>
</feature>
<feature type="transmembrane region" description="Helical" evidence="8">
    <location>
        <begin position="12"/>
        <end position="31"/>
    </location>
</feature>
<reference evidence="10 11" key="1">
    <citation type="submission" date="2019-07" db="EMBL/GenBank/DDBJ databases">
        <title>Whole genome shotgun sequence of Alkalibacillus haloalkaliphilus NBRC 103110.</title>
        <authorList>
            <person name="Hosoyama A."/>
            <person name="Uohara A."/>
            <person name="Ohji S."/>
            <person name="Ichikawa N."/>
        </authorList>
    </citation>
    <scope>NUCLEOTIDE SEQUENCE [LARGE SCALE GENOMIC DNA]</scope>
    <source>
        <strain evidence="10 11">NBRC 103110</strain>
    </source>
</reference>
<name>A0A511W5N1_9BACI</name>
<keyword evidence="3" id="KW-1003">Cell membrane</keyword>
<dbReference type="PIRSF" id="PIRSF004925">
    <property type="entry name" value="HcaT"/>
    <property type="match status" value="1"/>
</dbReference>
<evidence type="ECO:0000256" key="2">
    <source>
        <dbReference type="ARBA" id="ARBA00022448"/>
    </source>
</evidence>
<dbReference type="EMBL" id="BJYA01000014">
    <property type="protein sequence ID" value="GEN46395.1"/>
    <property type="molecule type" value="Genomic_DNA"/>
</dbReference>
<evidence type="ECO:0000256" key="7">
    <source>
        <dbReference type="ARBA" id="ARBA00023136"/>
    </source>
</evidence>